<dbReference type="HAMAP" id="MF_04110">
    <property type="entry name" value="ENDOLYSIN_T4"/>
    <property type="match status" value="1"/>
</dbReference>
<dbReference type="CDD" id="cd00737">
    <property type="entry name" value="lyz_endolysin_autolysin"/>
    <property type="match status" value="1"/>
</dbReference>
<proteinExistence type="inferred from homology"/>
<organism evidence="9 10">
    <name type="scientific">Paracoccus aurantius</name>
    <dbReference type="NCBI Taxonomy" id="3073814"/>
    <lineage>
        <taxon>Bacteria</taxon>
        <taxon>Pseudomonadati</taxon>
        <taxon>Pseudomonadota</taxon>
        <taxon>Alphaproteobacteria</taxon>
        <taxon>Rhodobacterales</taxon>
        <taxon>Paracoccaceae</taxon>
        <taxon>Paracoccus</taxon>
    </lineage>
</organism>
<dbReference type="SUPFAM" id="SSF47090">
    <property type="entry name" value="PGBD-like"/>
    <property type="match status" value="1"/>
</dbReference>
<evidence type="ECO:0000259" key="8">
    <source>
        <dbReference type="Pfam" id="PF01471"/>
    </source>
</evidence>
<dbReference type="InterPro" id="IPR002477">
    <property type="entry name" value="Peptidoglycan-bd-like"/>
</dbReference>
<evidence type="ECO:0000256" key="4">
    <source>
        <dbReference type="ARBA" id="ARBA00022801"/>
    </source>
</evidence>
<comment type="catalytic activity">
    <reaction evidence="1 7">
        <text>Hydrolysis of (1-&gt;4)-beta-linkages between N-acetylmuramic acid and N-acetyl-D-glucosamine residues in a peptidoglycan and between N-acetyl-D-glucosamine residues in chitodextrins.</text>
        <dbReference type="EC" id="3.2.1.17"/>
    </reaction>
</comment>
<dbReference type="EC" id="3.2.1.17" evidence="7"/>
<dbReference type="GO" id="GO:0016787">
    <property type="term" value="F:hydrolase activity"/>
    <property type="evidence" value="ECO:0007669"/>
    <property type="project" value="UniProtKB-KW"/>
</dbReference>
<dbReference type="Gene3D" id="1.10.101.10">
    <property type="entry name" value="PGBD-like superfamily/PGBD"/>
    <property type="match status" value="1"/>
</dbReference>
<dbReference type="Gene3D" id="1.10.530.40">
    <property type="match status" value="1"/>
</dbReference>
<evidence type="ECO:0000256" key="5">
    <source>
        <dbReference type="ARBA" id="ARBA00023200"/>
    </source>
</evidence>
<evidence type="ECO:0000313" key="9">
    <source>
        <dbReference type="EMBL" id="MDS9467362.1"/>
    </source>
</evidence>
<feature type="domain" description="Peptidoglycan binding-like" evidence="8">
    <location>
        <begin position="156"/>
        <end position="188"/>
    </location>
</feature>
<keyword evidence="2 7" id="KW-0929">Antimicrobial</keyword>
<keyword evidence="5" id="KW-1035">Host cytoplasm</keyword>
<protein>
    <recommendedName>
        <fullName evidence="7">Lysozyme</fullName>
        <ecNumber evidence="7">3.2.1.17</ecNumber>
    </recommendedName>
</protein>
<dbReference type="InterPro" id="IPR023346">
    <property type="entry name" value="Lysozyme-like_dom_sf"/>
</dbReference>
<evidence type="ECO:0000256" key="1">
    <source>
        <dbReference type="ARBA" id="ARBA00000632"/>
    </source>
</evidence>
<dbReference type="PANTHER" id="PTHR38107:SF3">
    <property type="entry name" value="LYSOZYME RRRD-RELATED"/>
    <property type="match status" value="1"/>
</dbReference>
<dbReference type="Pfam" id="PF01471">
    <property type="entry name" value="PG_binding_1"/>
    <property type="match status" value="1"/>
</dbReference>
<gene>
    <name evidence="9" type="ORF">RGQ15_07210</name>
</gene>
<keyword evidence="10" id="KW-1185">Reference proteome</keyword>
<dbReference type="Proteomes" id="UP001269144">
    <property type="component" value="Unassembled WGS sequence"/>
</dbReference>
<evidence type="ECO:0000313" key="10">
    <source>
        <dbReference type="Proteomes" id="UP001269144"/>
    </source>
</evidence>
<dbReference type="EMBL" id="JAVQLW010000001">
    <property type="protein sequence ID" value="MDS9467362.1"/>
    <property type="molecule type" value="Genomic_DNA"/>
</dbReference>
<dbReference type="InterPro" id="IPR033907">
    <property type="entry name" value="Endolysin_autolysin"/>
</dbReference>
<dbReference type="SUPFAM" id="SSF53955">
    <property type="entry name" value="Lysozyme-like"/>
    <property type="match status" value="1"/>
</dbReference>
<keyword evidence="6 7" id="KW-0326">Glycosidase</keyword>
<name>A0ABU2HQP0_9RHOB</name>
<dbReference type="RefSeq" id="WP_311159541.1">
    <property type="nucleotide sequence ID" value="NZ_JAVQLW010000001.1"/>
</dbReference>
<dbReference type="InterPro" id="IPR036366">
    <property type="entry name" value="PGBDSf"/>
</dbReference>
<evidence type="ECO:0000256" key="2">
    <source>
        <dbReference type="ARBA" id="ARBA00022529"/>
    </source>
</evidence>
<evidence type="ECO:0000256" key="7">
    <source>
        <dbReference type="RuleBase" id="RU003788"/>
    </source>
</evidence>
<dbReference type="InterPro" id="IPR002196">
    <property type="entry name" value="Glyco_hydro_24"/>
</dbReference>
<dbReference type="InterPro" id="IPR034690">
    <property type="entry name" value="Endolysin_T4_type"/>
</dbReference>
<keyword evidence="3 7" id="KW-0081">Bacteriolytic enzyme</keyword>
<sequence length="198" mass="21271">MKTNDAGLQIIKDSEGLRLAAYYDTGRVLTIGYGHTSAAGSPRVAVGMTITATEADEILRRDVAGAEAAVAELVTVDLTENQFSALVSFVFNIGRGQFAASTLLRKLNAGADPASEFDRWIYDDGVRLNGLVTRRAKERALFEKPIAGTPAESWEKQLQRQLAALGLYTAKIDGIWGPLSQAALEKFELAAQSILALA</sequence>
<keyword evidence="4 7" id="KW-0378">Hydrolase</keyword>
<evidence type="ECO:0000256" key="6">
    <source>
        <dbReference type="ARBA" id="ARBA00023295"/>
    </source>
</evidence>
<dbReference type="InterPro" id="IPR051018">
    <property type="entry name" value="Bacteriophage_GH24"/>
</dbReference>
<dbReference type="Pfam" id="PF00959">
    <property type="entry name" value="Phage_lysozyme"/>
    <property type="match status" value="1"/>
</dbReference>
<evidence type="ECO:0000256" key="3">
    <source>
        <dbReference type="ARBA" id="ARBA00022638"/>
    </source>
</evidence>
<accession>A0ABU2HQP0</accession>
<comment type="similarity">
    <text evidence="7">Belongs to the glycosyl hydrolase 24 family.</text>
</comment>
<dbReference type="InterPro" id="IPR023347">
    <property type="entry name" value="Lysozyme_dom_sf"/>
</dbReference>
<reference evidence="10" key="1">
    <citation type="submission" date="2023-07" db="EMBL/GenBank/DDBJ databases">
        <title>Paracoccus sp. MBLB3053 whole genome sequence.</title>
        <authorList>
            <person name="Hwang C.Y."/>
            <person name="Cho E.-S."/>
            <person name="Seo M.-J."/>
        </authorList>
    </citation>
    <scope>NUCLEOTIDE SEQUENCE [LARGE SCALE GENOMIC DNA]</scope>
    <source>
        <strain evidence="10">MBLB3053</strain>
    </source>
</reference>
<dbReference type="PANTHER" id="PTHR38107">
    <property type="match status" value="1"/>
</dbReference>
<dbReference type="InterPro" id="IPR036365">
    <property type="entry name" value="PGBD-like_sf"/>
</dbReference>
<comment type="caution">
    <text evidence="9">The sequence shown here is derived from an EMBL/GenBank/DDBJ whole genome shotgun (WGS) entry which is preliminary data.</text>
</comment>